<dbReference type="OrthoDB" id="1585644at2759"/>
<accession>A0A9P8UD61</accession>
<keyword evidence="4" id="KW-1185">Reference proteome</keyword>
<dbReference type="GeneID" id="70137033"/>
<evidence type="ECO:0000256" key="1">
    <source>
        <dbReference type="ARBA" id="ARBA00022737"/>
    </source>
</evidence>
<keyword evidence="1" id="KW-0677">Repeat</keyword>
<dbReference type="InterPro" id="IPR002110">
    <property type="entry name" value="Ankyrin_rpt"/>
</dbReference>
<dbReference type="Pfam" id="PF12796">
    <property type="entry name" value="Ank_2"/>
    <property type="match status" value="1"/>
</dbReference>
<reference evidence="3" key="1">
    <citation type="journal article" date="2021" name="Nat. Commun.">
        <title>Genetic determinants of endophytism in the Arabidopsis root mycobiome.</title>
        <authorList>
            <person name="Mesny F."/>
            <person name="Miyauchi S."/>
            <person name="Thiergart T."/>
            <person name="Pickel B."/>
            <person name="Atanasova L."/>
            <person name="Karlsson M."/>
            <person name="Huettel B."/>
            <person name="Barry K.W."/>
            <person name="Haridas S."/>
            <person name="Chen C."/>
            <person name="Bauer D."/>
            <person name="Andreopoulos W."/>
            <person name="Pangilinan J."/>
            <person name="LaButti K."/>
            <person name="Riley R."/>
            <person name="Lipzen A."/>
            <person name="Clum A."/>
            <person name="Drula E."/>
            <person name="Henrissat B."/>
            <person name="Kohler A."/>
            <person name="Grigoriev I.V."/>
            <person name="Martin F.M."/>
            <person name="Hacquard S."/>
        </authorList>
    </citation>
    <scope>NUCLEOTIDE SEQUENCE</scope>
    <source>
        <strain evidence="3">MPI-SDFR-AT-0073</strain>
    </source>
</reference>
<keyword evidence="2" id="KW-0040">ANK repeat</keyword>
<dbReference type="RefSeq" id="XP_045953336.1">
    <property type="nucleotide sequence ID" value="XM_046108142.1"/>
</dbReference>
<dbReference type="PANTHER" id="PTHR24198">
    <property type="entry name" value="ANKYRIN REPEAT AND PROTEIN KINASE DOMAIN-CONTAINING PROTEIN"/>
    <property type="match status" value="1"/>
</dbReference>
<dbReference type="GO" id="GO:0005737">
    <property type="term" value="C:cytoplasm"/>
    <property type="evidence" value="ECO:0007669"/>
    <property type="project" value="TreeGrafter"/>
</dbReference>
<gene>
    <name evidence="3" type="ORF">BKA67DRAFT_663204</name>
</gene>
<protein>
    <submittedName>
        <fullName evidence="3">Ankyrin repeat-containing domain protein</fullName>
    </submittedName>
</protein>
<evidence type="ECO:0000313" key="4">
    <source>
        <dbReference type="Proteomes" id="UP000758603"/>
    </source>
</evidence>
<evidence type="ECO:0000256" key="2">
    <source>
        <dbReference type="ARBA" id="ARBA00023043"/>
    </source>
</evidence>
<dbReference type="AlphaFoldDB" id="A0A9P8UD61"/>
<dbReference type="EMBL" id="JAGPXC010000009">
    <property type="protein sequence ID" value="KAH6646822.1"/>
    <property type="molecule type" value="Genomic_DNA"/>
</dbReference>
<sequence length="307" mass="34261">MGLLKRGAQISQNTGHALHLAAAANCLKVMAYLVRKKGVCIDATDTAGYTALHYALCSSTATTDTIACLFMLGADINRTIFYGIQQHSPLDIACEYQRWTMASELIRLGADVNGAIPCTPSFSSSSLLDFPKQTLQTALMDIKTDVNREHVIKDLLRKADLNAIVVLGSSQIVHWTGSLLHWLLLHDKIRDMELLLRYGQIDIEIPDSKGKTCLAHALSLSQWQPEAIRLLMRYGANVPARTTREIIAVLEDLRKSRNIGEAVQVIEKHPYVLQVSRCLFNGWKCLVGPHDAVTTRFMRRFEELAYV</sequence>
<dbReference type="PANTHER" id="PTHR24198:SF165">
    <property type="entry name" value="ANKYRIN REPEAT-CONTAINING PROTEIN-RELATED"/>
    <property type="match status" value="1"/>
</dbReference>
<dbReference type="SUPFAM" id="SSF48403">
    <property type="entry name" value="Ankyrin repeat"/>
    <property type="match status" value="1"/>
</dbReference>
<dbReference type="SMART" id="SM00248">
    <property type="entry name" value="ANK"/>
    <property type="match status" value="4"/>
</dbReference>
<organism evidence="3 4">
    <name type="scientific">Truncatella angustata</name>
    <dbReference type="NCBI Taxonomy" id="152316"/>
    <lineage>
        <taxon>Eukaryota</taxon>
        <taxon>Fungi</taxon>
        <taxon>Dikarya</taxon>
        <taxon>Ascomycota</taxon>
        <taxon>Pezizomycotina</taxon>
        <taxon>Sordariomycetes</taxon>
        <taxon>Xylariomycetidae</taxon>
        <taxon>Amphisphaeriales</taxon>
        <taxon>Sporocadaceae</taxon>
        <taxon>Truncatella</taxon>
    </lineage>
</organism>
<dbReference type="Gene3D" id="1.25.40.20">
    <property type="entry name" value="Ankyrin repeat-containing domain"/>
    <property type="match status" value="2"/>
</dbReference>
<dbReference type="Proteomes" id="UP000758603">
    <property type="component" value="Unassembled WGS sequence"/>
</dbReference>
<proteinExistence type="predicted"/>
<comment type="caution">
    <text evidence="3">The sequence shown here is derived from an EMBL/GenBank/DDBJ whole genome shotgun (WGS) entry which is preliminary data.</text>
</comment>
<name>A0A9P8UD61_9PEZI</name>
<dbReference type="InterPro" id="IPR036770">
    <property type="entry name" value="Ankyrin_rpt-contain_sf"/>
</dbReference>
<dbReference type="Pfam" id="PF13606">
    <property type="entry name" value="Ank_3"/>
    <property type="match status" value="1"/>
</dbReference>
<evidence type="ECO:0000313" key="3">
    <source>
        <dbReference type="EMBL" id="KAH6646822.1"/>
    </source>
</evidence>